<dbReference type="PANTHER" id="PTHR43358">
    <property type="entry name" value="ALPHA/BETA-HYDROLASE"/>
    <property type="match status" value="1"/>
</dbReference>
<dbReference type="PANTHER" id="PTHR43358:SF4">
    <property type="entry name" value="ALPHA_BETA HYDROLASE FOLD-1 DOMAIN-CONTAINING PROTEIN"/>
    <property type="match status" value="1"/>
</dbReference>
<keyword evidence="1" id="KW-0812">Transmembrane</keyword>
<dbReference type="RefSeq" id="WP_062496007.1">
    <property type="nucleotide sequence ID" value="NZ_BOVJ01000011.1"/>
</dbReference>
<evidence type="ECO:0000313" key="4">
    <source>
        <dbReference type="Proteomes" id="UP000680304"/>
    </source>
</evidence>
<dbReference type="InterPro" id="IPR052920">
    <property type="entry name" value="DNA-binding_regulatory"/>
</dbReference>
<dbReference type="Proteomes" id="UP000680304">
    <property type="component" value="Unassembled WGS sequence"/>
</dbReference>
<dbReference type="GO" id="GO:0016787">
    <property type="term" value="F:hydrolase activity"/>
    <property type="evidence" value="ECO:0007669"/>
    <property type="project" value="UniProtKB-KW"/>
</dbReference>
<evidence type="ECO:0000259" key="2">
    <source>
        <dbReference type="Pfam" id="PF12697"/>
    </source>
</evidence>
<name>A0ABQ4N0Y1_9BACL</name>
<organism evidence="3 4">
    <name type="scientific">Paenibacillus cisolokensis</name>
    <dbReference type="NCBI Taxonomy" id="1658519"/>
    <lineage>
        <taxon>Bacteria</taxon>
        <taxon>Bacillati</taxon>
        <taxon>Bacillota</taxon>
        <taxon>Bacilli</taxon>
        <taxon>Bacillales</taxon>
        <taxon>Paenibacillaceae</taxon>
        <taxon>Paenibacillus</taxon>
    </lineage>
</organism>
<dbReference type="InterPro" id="IPR000073">
    <property type="entry name" value="AB_hydrolase_1"/>
</dbReference>
<sequence length="315" mass="34544">MVIGRIVAGAAAAGAVLLFGAAEYFYRKSVSRSDKSFLVGDPDLVSTTSGVRGNHIAASAAWLAERHPEEWTVRADDGITLRASYLKADRQTKRLAVLVHGYSGDGSAMAGYARLYRDKLGFDVLMPDMRGHGRSGGHYIGFGWHDRFDIIAWTREAIERLGADCRIVLHGVSMGGSAVLMASGEALPDQVKCIVSDCAYSSVKDILAYQMRRMYRLPAFPLLPLTSFLTRLRAGYSFGEASALRQTARSDRPILFIHGGNDTFVPTAMVRQLYEAKRQGPKELLIVPDAGHAVSYDTDPEAYAEAVARFTERYI</sequence>
<keyword evidence="1" id="KW-0472">Membrane</keyword>
<feature type="transmembrane region" description="Helical" evidence="1">
    <location>
        <begin position="6"/>
        <end position="26"/>
    </location>
</feature>
<keyword evidence="1" id="KW-1133">Transmembrane helix</keyword>
<evidence type="ECO:0000256" key="1">
    <source>
        <dbReference type="SAM" id="Phobius"/>
    </source>
</evidence>
<dbReference type="Gene3D" id="3.40.50.1820">
    <property type="entry name" value="alpha/beta hydrolase"/>
    <property type="match status" value="1"/>
</dbReference>
<dbReference type="SUPFAM" id="SSF53474">
    <property type="entry name" value="alpha/beta-Hydrolases"/>
    <property type="match status" value="1"/>
</dbReference>
<accession>A0ABQ4N0Y1</accession>
<dbReference type="EMBL" id="BOVJ01000011">
    <property type="protein sequence ID" value="GIQ61832.1"/>
    <property type="molecule type" value="Genomic_DNA"/>
</dbReference>
<keyword evidence="3" id="KW-0378">Hydrolase</keyword>
<gene>
    <name evidence="3" type="ORF">PACILC2_04000</name>
</gene>
<dbReference type="InterPro" id="IPR029058">
    <property type="entry name" value="AB_hydrolase_fold"/>
</dbReference>
<proteinExistence type="predicted"/>
<dbReference type="Pfam" id="PF12697">
    <property type="entry name" value="Abhydrolase_6"/>
    <property type="match status" value="1"/>
</dbReference>
<protein>
    <submittedName>
        <fullName evidence="3">Alpha/beta hydrolase</fullName>
    </submittedName>
</protein>
<feature type="domain" description="AB hydrolase-1" evidence="2">
    <location>
        <begin position="97"/>
        <end position="306"/>
    </location>
</feature>
<evidence type="ECO:0000313" key="3">
    <source>
        <dbReference type="EMBL" id="GIQ61832.1"/>
    </source>
</evidence>
<keyword evidence="4" id="KW-1185">Reference proteome</keyword>
<reference evidence="3 4" key="1">
    <citation type="submission" date="2021-04" db="EMBL/GenBank/DDBJ databases">
        <title>Draft genome sequence of Paenibacillus cisolokensis, LC2-13A.</title>
        <authorList>
            <person name="Uke A."/>
            <person name="Chhe C."/>
            <person name="Baramee S."/>
            <person name="Kosugi A."/>
        </authorList>
    </citation>
    <scope>NUCLEOTIDE SEQUENCE [LARGE SCALE GENOMIC DNA]</scope>
    <source>
        <strain evidence="3 4">LC2-13A</strain>
    </source>
</reference>
<comment type="caution">
    <text evidence="3">The sequence shown here is derived from an EMBL/GenBank/DDBJ whole genome shotgun (WGS) entry which is preliminary data.</text>
</comment>